<evidence type="ECO:0000256" key="1">
    <source>
        <dbReference type="ARBA" id="ARBA00000077"/>
    </source>
</evidence>
<evidence type="ECO:0000256" key="13">
    <source>
        <dbReference type="ARBA" id="ARBA00023211"/>
    </source>
</evidence>
<comment type="cofactor">
    <cofactor evidence="14 15">
        <name>Mn(2+)</name>
        <dbReference type="ChEBI" id="CHEBI:29035"/>
    </cofactor>
    <cofactor evidence="14 15">
        <name>Mg(2+)</name>
        <dbReference type="ChEBI" id="CHEBI:18420"/>
    </cofactor>
    <text evidence="14 15">Manganese or magnesium. Binds 1 divalent metal ion per monomer in the absence of substrate. May bind a second metal ion after substrate binding.</text>
</comment>
<dbReference type="PANTHER" id="PTHR10954:SF18">
    <property type="entry name" value="RIBONUCLEASE HII"/>
    <property type="match status" value="1"/>
</dbReference>
<evidence type="ECO:0000256" key="6">
    <source>
        <dbReference type="ARBA" id="ARBA00012180"/>
    </source>
</evidence>
<dbReference type="HAMAP" id="MF_00052_B">
    <property type="entry name" value="RNase_HII_B"/>
    <property type="match status" value="1"/>
</dbReference>
<proteinExistence type="inferred from homology"/>
<dbReference type="InterPro" id="IPR022898">
    <property type="entry name" value="RNase_HII"/>
</dbReference>
<comment type="cofactor">
    <cofactor evidence="2">
        <name>Mg(2+)</name>
        <dbReference type="ChEBI" id="CHEBI:18420"/>
    </cofactor>
</comment>
<evidence type="ECO:0000256" key="4">
    <source>
        <dbReference type="ARBA" id="ARBA00004496"/>
    </source>
</evidence>
<evidence type="ECO:0000256" key="16">
    <source>
        <dbReference type="RuleBase" id="RU003515"/>
    </source>
</evidence>
<dbReference type="EMBL" id="DWZJ01000032">
    <property type="protein sequence ID" value="HJB12932.1"/>
    <property type="molecule type" value="Genomic_DNA"/>
</dbReference>
<dbReference type="PROSITE" id="PS51975">
    <property type="entry name" value="RNASE_H_2"/>
    <property type="match status" value="1"/>
</dbReference>
<keyword evidence="12 14" id="KW-0378">Hydrolase</keyword>
<feature type="binding site" evidence="14 15">
    <location>
        <position position="63"/>
    </location>
    <ligand>
        <name>a divalent metal cation</name>
        <dbReference type="ChEBI" id="CHEBI:60240"/>
    </ligand>
</feature>
<organism evidence="18 19">
    <name type="scientific">Candidatus Oscillibacter excrementigallinarum</name>
    <dbReference type="NCBI Taxonomy" id="2838716"/>
    <lineage>
        <taxon>Bacteria</taxon>
        <taxon>Bacillati</taxon>
        <taxon>Bacillota</taxon>
        <taxon>Clostridia</taxon>
        <taxon>Eubacteriales</taxon>
        <taxon>Oscillospiraceae</taxon>
        <taxon>Oscillibacter</taxon>
    </lineage>
</organism>
<dbReference type="SUPFAM" id="SSF53098">
    <property type="entry name" value="Ribonuclease H-like"/>
    <property type="match status" value="1"/>
</dbReference>
<feature type="domain" description="RNase H type-2" evidence="17">
    <location>
        <begin position="56"/>
        <end position="247"/>
    </location>
</feature>
<keyword evidence="8 14" id="KW-0963">Cytoplasm</keyword>
<comment type="caution">
    <text evidence="18">The sequence shown here is derived from an EMBL/GenBank/DDBJ whole genome shotgun (WGS) entry which is preliminary data.</text>
</comment>
<keyword evidence="9 14" id="KW-0540">Nuclease</keyword>
<feature type="binding site" evidence="14 15">
    <location>
        <position position="62"/>
    </location>
    <ligand>
        <name>a divalent metal cation</name>
        <dbReference type="ChEBI" id="CHEBI:60240"/>
    </ligand>
</feature>
<dbReference type="NCBIfam" id="NF000594">
    <property type="entry name" value="PRK00015.1-1"/>
    <property type="match status" value="1"/>
</dbReference>
<accession>A0A9D2LHQ3</accession>
<evidence type="ECO:0000256" key="11">
    <source>
        <dbReference type="ARBA" id="ARBA00022759"/>
    </source>
</evidence>
<dbReference type="InterPro" id="IPR012337">
    <property type="entry name" value="RNaseH-like_sf"/>
</dbReference>
<evidence type="ECO:0000256" key="15">
    <source>
        <dbReference type="PROSITE-ProRule" id="PRU01319"/>
    </source>
</evidence>
<dbReference type="GO" id="GO:0043137">
    <property type="term" value="P:DNA replication, removal of RNA primer"/>
    <property type="evidence" value="ECO:0007669"/>
    <property type="project" value="TreeGrafter"/>
</dbReference>
<keyword evidence="11 14" id="KW-0255">Endonuclease</keyword>
<comment type="function">
    <text evidence="3 14 16">Endonuclease that specifically degrades the RNA of RNA-DNA hybrids.</text>
</comment>
<dbReference type="CDD" id="cd07182">
    <property type="entry name" value="RNase_HII_bacteria_HII_like"/>
    <property type="match status" value="1"/>
</dbReference>
<dbReference type="InterPro" id="IPR001352">
    <property type="entry name" value="RNase_HII/HIII"/>
</dbReference>
<dbReference type="InterPro" id="IPR024567">
    <property type="entry name" value="RNase_HII/HIII_dom"/>
</dbReference>
<evidence type="ECO:0000313" key="19">
    <source>
        <dbReference type="Proteomes" id="UP000823824"/>
    </source>
</evidence>
<gene>
    <name evidence="14" type="primary">rnhB</name>
    <name evidence="18" type="ORF">H9787_04405</name>
</gene>
<evidence type="ECO:0000256" key="10">
    <source>
        <dbReference type="ARBA" id="ARBA00022723"/>
    </source>
</evidence>
<dbReference type="GO" id="GO:0006298">
    <property type="term" value="P:mismatch repair"/>
    <property type="evidence" value="ECO:0007669"/>
    <property type="project" value="TreeGrafter"/>
</dbReference>
<dbReference type="GO" id="GO:0032299">
    <property type="term" value="C:ribonuclease H2 complex"/>
    <property type="evidence" value="ECO:0007669"/>
    <property type="project" value="TreeGrafter"/>
</dbReference>
<comment type="similarity">
    <text evidence="5 14 16">Belongs to the RNase HII family.</text>
</comment>
<evidence type="ECO:0000256" key="7">
    <source>
        <dbReference type="ARBA" id="ARBA00019179"/>
    </source>
</evidence>
<sequence length="247" mass="26907">MAVGQQPPLRLRRRDCGTPSVLGTFALVYLPESAGKRGVSVDLWTYEREQWNHGFSTLCGVDEAGAGPLAGPVYAAAVILPGELDLPGLNDSKKLTAKKRDTLFDAITRTAVAYSVAAVTAEEIDQMDILNARMLAMQRAIGGLSVTPDLCLIDGNRDHGSSVSIDAPHVCLVGGDGKSASIAAASILAKVSRDRYVTDVLDREYPQYQFAKHKGYGTKLHYEMLDQYGPCPAHRRTFLKKWEARRT</sequence>
<evidence type="ECO:0000313" key="18">
    <source>
        <dbReference type="EMBL" id="HJB12932.1"/>
    </source>
</evidence>
<reference evidence="18" key="1">
    <citation type="journal article" date="2021" name="PeerJ">
        <title>Extensive microbial diversity within the chicken gut microbiome revealed by metagenomics and culture.</title>
        <authorList>
            <person name="Gilroy R."/>
            <person name="Ravi A."/>
            <person name="Getino M."/>
            <person name="Pursley I."/>
            <person name="Horton D.L."/>
            <person name="Alikhan N.F."/>
            <person name="Baker D."/>
            <person name="Gharbi K."/>
            <person name="Hall N."/>
            <person name="Watson M."/>
            <person name="Adriaenssens E.M."/>
            <person name="Foster-Nyarko E."/>
            <person name="Jarju S."/>
            <person name="Secka A."/>
            <person name="Antonio M."/>
            <person name="Oren A."/>
            <person name="Chaudhuri R.R."/>
            <person name="La Ragione R."/>
            <person name="Hildebrand F."/>
            <person name="Pallen M.J."/>
        </authorList>
    </citation>
    <scope>NUCLEOTIDE SEQUENCE</scope>
    <source>
        <strain evidence="18">ChiBcec18-1249</strain>
    </source>
</reference>
<evidence type="ECO:0000256" key="2">
    <source>
        <dbReference type="ARBA" id="ARBA00001946"/>
    </source>
</evidence>
<dbReference type="AlphaFoldDB" id="A0A9D2LHQ3"/>
<comment type="catalytic activity">
    <reaction evidence="1 14 15 16">
        <text>Endonucleolytic cleavage to 5'-phosphomonoester.</text>
        <dbReference type="EC" id="3.1.26.4"/>
    </reaction>
</comment>
<dbReference type="Pfam" id="PF01351">
    <property type="entry name" value="RNase_HII"/>
    <property type="match status" value="1"/>
</dbReference>
<feature type="binding site" evidence="14 15">
    <location>
        <position position="154"/>
    </location>
    <ligand>
        <name>a divalent metal cation</name>
        <dbReference type="ChEBI" id="CHEBI:60240"/>
    </ligand>
</feature>
<keyword evidence="13 14" id="KW-0464">Manganese</keyword>
<dbReference type="InterPro" id="IPR036397">
    <property type="entry name" value="RNaseH_sf"/>
</dbReference>
<dbReference type="PANTHER" id="PTHR10954">
    <property type="entry name" value="RIBONUCLEASE H2 SUBUNIT A"/>
    <property type="match status" value="1"/>
</dbReference>
<evidence type="ECO:0000256" key="9">
    <source>
        <dbReference type="ARBA" id="ARBA00022722"/>
    </source>
</evidence>
<dbReference type="EC" id="3.1.26.4" evidence="6 14"/>
<evidence type="ECO:0000256" key="14">
    <source>
        <dbReference type="HAMAP-Rule" id="MF_00052"/>
    </source>
</evidence>
<reference evidence="18" key="2">
    <citation type="submission" date="2021-04" db="EMBL/GenBank/DDBJ databases">
        <authorList>
            <person name="Gilroy R."/>
        </authorList>
    </citation>
    <scope>NUCLEOTIDE SEQUENCE</scope>
    <source>
        <strain evidence="18">ChiBcec18-1249</strain>
    </source>
</reference>
<evidence type="ECO:0000256" key="8">
    <source>
        <dbReference type="ARBA" id="ARBA00022490"/>
    </source>
</evidence>
<comment type="subcellular location">
    <subcellularLocation>
        <location evidence="4 14">Cytoplasm</location>
    </subcellularLocation>
</comment>
<dbReference type="GO" id="GO:0030145">
    <property type="term" value="F:manganese ion binding"/>
    <property type="evidence" value="ECO:0007669"/>
    <property type="project" value="UniProtKB-UniRule"/>
</dbReference>
<dbReference type="GO" id="GO:0005737">
    <property type="term" value="C:cytoplasm"/>
    <property type="evidence" value="ECO:0007669"/>
    <property type="project" value="UniProtKB-SubCell"/>
</dbReference>
<evidence type="ECO:0000256" key="3">
    <source>
        <dbReference type="ARBA" id="ARBA00004065"/>
    </source>
</evidence>
<evidence type="ECO:0000256" key="5">
    <source>
        <dbReference type="ARBA" id="ARBA00007383"/>
    </source>
</evidence>
<evidence type="ECO:0000259" key="17">
    <source>
        <dbReference type="PROSITE" id="PS51975"/>
    </source>
</evidence>
<dbReference type="Proteomes" id="UP000823824">
    <property type="component" value="Unassembled WGS sequence"/>
</dbReference>
<keyword evidence="10 14" id="KW-0479">Metal-binding</keyword>
<protein>
    <recommendedName>
        <fullName evidence="7 14">Ribonuclease HII</fullName>
        <shortName evidence="14">RNase HII</shortName>
        <ecNumber evidence="6 14">3.1.26.4</ecNumber>
    </recommendedName>
</protein>
<evidence type="ECO:0000256" key="12">
    <source>
        <dbReference type="ARBA" id="ARBA00022801"/>
    </source>
</evidence>
<dbReference type="GO" id="GO:0003723">
    <property type="term" value="F:RNA binding"/>
    <property type="evidence" value="ECO:0007669"/>
    <property type="project" value="UniProtKB-UniRule"/>
</dbReference>
<dbReference type="NCBIfam" id="NF000595">
    <property type="entry name" value="PRK00015.1-3"/>
    <property type="match status" value="1"/>
</dbReference>
<name>A0A9D2LHQ3_9FIRM</name>
<dbReference type="GO" id="GO:0004523">
    <property type="term" value="F:RNA-DNA hybrid ribonuclease activity"/>
    <property type="evidence" value="ECO:0007669"/>
    <property type="project" value="UniProtKB-UniRule"/>
</dbReference>
<dbReference type="Gene3D" id="3.30.420.10">
    <property type="entry name" value="Ribonuclease H-like superfamily/Ribonuclease H"/>
    <property type="match status" value="1"/>
</dbReference>